<evidence type="ECO:0000256" key="1">
    <source>
        <dbReference type="SAM" id="Phobius"/>
    </source>
</evidence>
<organism evidence="2 3">
    <name type="scientific">Vreelandella songnenensis</name>
    <dbReference type="NCBI Taxonomy" id="1176243"/>
    <lineage>
        <taxon>Bacteria</taxon>
        <taxon>Pseudomonadati</taxon>
        <taxon>Pseudomonadota</taxon>
        <taxon>Gammaproteobacteria</taxon>
        <taxon>Oceanospirillales</taxon>
        <taxon>Halomonadaceae</taxon>
        <taxon>Vreelandella</taxon>
    </lineage>
</organism>
<comment type="caution">
    <text evidence="2">The sequence shown here is derived from an EMBL/GenBank/DDBJ whole genome shotgun (WGS) entry which is preliminary data.</text>
</comment>
<dbReference type="Proteomes" id="UP000237647">
    <property type="component" value="Unassembled WGS sequence"/>
</dbReference>
<feature type="transmembrane region" description="Helical" evidence="1">
    <location>
        <begin position="176"/>
        <end position="195"/>
    </location>
</feature>
<dbReference type="EMBL" id="PVTK01000026">
    <property type="protein sequence ID" value="PRY57080.1"/>
    <property type="molecule type" value="Genomic_DNA"/>
</dbReference>
<keyword evidence="1" id="KW-0812">Transmembrane</keyword>
<accession>A0A2T0UGK5</accession>
<evidence type="ECO:0000313" key="3">
    <source>
        <dbReference type="Proteomes" id="UP000237647"/>
    </source>
</evidence>
<feature type="transmembrane region" description="Helical" evidence="1">
    <location>
        <begin position="126"/>
        <end position="156"/>
    </location>
</feature>
<keyword evidence="1" id="KW-0472">Membrane</keyword>
<gene>
    <name evidence="2" type="ORF">B0H98_1262</name>
</gene>
<keyword evidence="1" id="KW-1133">Transmembrane helix</keyword>
<feature type="non-terminal residue" evidence="2">
    <location>
        <position position="1"/>
    </location>
</feature>
<sequence>LPVQSNPIGPMKRPIRITRVRMTDLTPITYAETAHTSEKFLWPRSEPCHHGKRFRLTAASGQRLAPRNPTISIPPVAKGLKLIPPAQLRAIESKPDFSPRPKGYQQYPIRMDEECLRYSSQTKLGFIFGVVRALGMVGFFLALFAAFVSVVAVFFASQSSQSNFNYNEMLSDLIPVYIYILGFCLLMWGGVRLIYRSFPNFAAGFQPGPMWELNRRTGMVTVFTNSAKKSTAWKVAHDLPFHEFDCYLQSSPTSQGIAQYNLSLVHYSVEAHVALVGMFGVTSRLDQLAAWDMVQHYMDTSQPLPDIPVFEMYRSLDPTTVEVDKETGRPPRFWRDMDDTTFNQKITELQDRLSAFYYG</sequence>
<keyword evidence="3" id="KW-1185">Reference proteome</keyword>
<protein>
    <submittedName>
        <fullName evidence="2">Uncharacterized protein</fullName>
    </submittedName>
</protein>
<proteinExistence type="predicted"/>
<evidence type="ECO:0000313" key="2">
    <source>
        <dbReference type="EMBL" id="PRY57080.1"/>
    </source>
</evidence>
<reference evidence="2 3" key="1">
    <citation type="submission" date="2018-03" db="EMBL/GenBank/DDBJ databases">
        <title>Genomic Encyclopedia of Type Strains, Phase III (KMG-III): the genomes of soil and plant-associated and newly described type strains.</title>
        <authorList>
            <person name="Whitman W."/>
        </authorList>
    </citation>
    <scope>NUCLEOTIDE SEQUENCE [LARGE SCALE GENOMIC DNA]</scope>
    <source>
        <strain evidence="2 3">CGMCC 1.12152</strain>
    </source>
</reference>
<dbReference type="AlphaFoldDB" id="A0A2T0UGK5"/>
<name>A0A2T0UGK5_9GAMM</name>